<organism evidence="3 4">
    <name type="scientific">Rhizobium leucaenae</name>
    <dbReference type="NCBI Taxonomy" id="29450"/>
    <lineage>
        <taxon>Bacteria</taxon>
        <taxon>Pseudomonadati</taxon>
        <taxon>Pseudomonadota</taxon>
        <taxon>Alphaproteobacteria</taxon>
        <taxon>Hyphomicrobiales</taxon>
        <taxon>Rhizobiaceae</taxon>
        <taxon>Rhizobium/Agrobacterium group</taxon>
        <taxon>Rhizobium</taxon>
    </lineage>
</organism>
<dbReference type="InterPro" id="IPR051317">
    <property type="entry name" value="Gfo/Idh/MocA_oxidoreduct"/>
</dbReference>
<dbReference type="OrthoDB" id="9815825at2"/>
<protein>
    <submittedName>
        <fullName evidence="3">Putative dehydrogenase</fullName>
    </submittedName>
</protein>
<dbReference type="Gene3D" id="3.30.360.10">
    <property type="entry name" value="Dihydrodipicolinate Reductase, domain 2"/>
    <property type="match status" value="1"/>
</dbReference>
<feature type="domain" description="GFO/IDH/MocA-like oxidoreductase" evidence="2">
    <location>
        <begin position="150"/>
        <end position="284"/>
    </location>
</feature>
<keyword evidence="4" id="KW-1185">Reference proteome</keyword>
<dbReference type="RefSeq" id="WP_037134613.1">
    <property type="nucleotide sequence ID" value="NZ_JACIIG010000002.1"/>
</dbReference>
<dbReference type="SUPFAM" id="SSF51735">
    <property type="entry name" value="NAD(P)-binding Rossmann-fold domains"/>
    <property type="match status" value="1"/>
</dbReference>
<reference evidence="3 4" key="1">
    <citation type="submission" date="2020-08" db="EMBL/GenBank/DDBJ databases">
        <title>Genomic Encyclopedia of Type Strains, Phase IV (KMG-V): Genome sequencing to study the core and pangenomes of soil and plant-associated prokaryotes.</title>
        <authorList>
            <person name="Whitman W."/>
        </authorList>
    </citation>
    <scope>NUCLEOTIDE SEQUENCE [LARGE SCALE GENOMIC DNA]</scope>
    <source>
        <strain evidence="3 4">SEMIA 492</strain>
    </source>
</reference>
<dbReference type="GeneID" id="32530664"/>
<evidence type="ECO:0000313" key="4">
    <source>
        <dbReference type="Proteomes" id="UP000543836"/>
    </source>
</evidence>
<dbReference type="Pfam" id="PF22725">
    <property type="entry name" value="GFO_IDH_MocA_C3"/>
    <property type="match status" value="1"/>
</dbReference>
<evidence type="ECO:0000259" key="2">
    <source>
        <dbReference type="Pfam" id="PF22725"/>
    </source>
</evidence>
<dbReference type="InterPro" id="IPR036291">
    <property type="entry name" value="NAD(P)-bd_dom_sf"/>
</dbReference>
<gene>
    <name evidence="3" type="ORF">GGE60_001164</name>
</gene>
<evidence type="ECO:0000313" key="3">
    <source>
        <dbReference type="EMBL" id="MBB4567063.1"/>
    </source>
</evidence>
<evidence type="ECO:0000259" key="1">
    <source>
        <dbReference type="Pfam" id="PF01408"/>
    </source>
</evidence>
<dbReference type="Proteomes" id="UP000543836">
    <property type="component" value="Unassembled WGS sequence"/>
</dbReference>
<comment type="caution">
    <text evidence="3">The sequence shown here is derived from an EMBL/GenBank/DDBJ whole genome shotgun (WGS) entry which is preliminary data.</text>
</comment>
<dbReference type="InterPro" id="IPR055170">
    <property type="entry name" value="GFO_IDH_MocA-like_dom"/>
</dbReference>
<dbReference type="AlphaFoldDB" id="A0A7W7EKC4"/>
<dbReference type="PANTHER" id="PTHR43708:SF3">
    <property type="entry name" value="OXIDOREDUCTASE"/>
    <property type="match status" value="1"/>
</dbReference>
<name>A0A7W7EKC4_9HYPH</name>
<accession>A0A7W7EKC4</accession>
<feature type="domain" description="Gfo/Idh/MocA-like oxidoreductase N-terminal" evidence="1">
    <location>
        <begin position="16"/>
        <end position="142"/>
    </location>
</feature>
<sequence length="397" mass="42757">MSQAVVFKLLGRRVRLGLIGGAQGSLIGPVHRTAARLDDCFDLVAGVFSSDPERSLNSADAFGIKRGYTDVASMIEAEIVRADGIDAVAIMTPNDSHYEYAAAALDAGLDVICDKPLTNDYDSALALARKAHDRGRILSLTHNYSGYPMVREARATVTGGEIGALRLVNVRYVQGSLSRPVEAEPDKMAPRNKWRLDTAKGGKSHVLGDIGVHAHQLISFVCGRRIAAVLADVGPSLPGRTAHDTAQVILKFDDGTRGQMLISKVATGAQNVVSIEAYGEDGGISWNQAEANDLRVMRLNRADEIRTRGLPSLHPHAQRGTRLPTGHPEAFFEAFANIYTDFAELVAARIAGAEPDPLAQLTPNAWTGVDGLAFIDACLESTATRTWAEVVYEDDRF</sequence>
<dbReference type="InterPro" id="IPR000683">
    <property type="entry name" value="Gfo/Idh/MocA-like_OxRdtase_N"/>
</dbReference>
<dbReference type="GO" id="GO:0000166">
    <property type="term" value="F:nucleotide binding"/>
    <property type="evidence" value="ECO:0007669"/>
    <property type="project" value="InterPro"/>
</dbReference>
<dbReference type="Gene3D" id="3.40.50.720">
    <property type="entry name" value="NAD(P)-binding Rossmann-like Domain"/>
    <property type="match status" value="1"/>
</dbReference>
<dbReference type="PANTHER" id="PTHR43708">
    <property type="entry name" value="CONSERVED EXPRESSED OXIDOREDUCTASE (EUROFUNG)"/>
    <property type="match status" value="1"/>
</dbReference>
<dbReference type="Pfam" id="PF01408">
    <property type="entry name" value="GFO_IDH_MocA"/>
    <property type="match status" value="1"/>
</dbReference>
<dbReference type="EMBL" id="JACIIG010000002">
    <property type="protein sequence ID" value="MBB4567063.1"/>
    <property type="molecule type" value="Genomic_DNA"/>
</dbReference>
<proteinExistence type="predicted"/>
<dbReference type="SUPFAM" id="SSF55347">
    <property type="entry name" value="Glyceraldehyde-3-phosphate dehydrogenase-like, C-terminal domain"/>
    <property type="match status" value="1"/>
</dbReference>